<gene>
    <name evidence="2" type="ORF">PHMEG_00027473</name>
</gene>
<evidence type="ECO:0000256" key="1">
    <source>
        <dbReference type="SAM" id="MobiDB-lite"/>
    </source>
</evidence>
<name>A0A225V752_9STRA</name>
<sequence length="88" mass="9809">MKSEQVKPPPLSHQAGRNLQRSEVQAGVGRGNKRKPNRDHNIRRCTAPLVDVEEVGVGIIPGDYVVGKCPSSVLGKSSQYEIERRRYK</sequence>
<reference evidence="3" key="1">
    <citation type="submission" date="2017-03" db="EMBL/GenBank/DDBJ databases">
        <title>Phytopthora megakarya and P. palmivora, two closely related causual agents of cacao black pod achieved similar genome size and gene model numbers by different mechanisms.</title>
        <authorList>
            <person name="Ali S."/>
            <person name="Shao J."/>
            <person name="Larry D.J."/>
            <person name="Kronmiller B."/>
            <person name="Shen D."/>
            <person name="Strem M.D."/>
            <person name="Melnick R.L."/>
            <person name="Guiltinan M.J."/>
            <person name="Tyler B.M."/>
            <person name="Meinhardt L.W."/>
            <person name="Bailey B.A."/>
        </authorList>
    </citation>
    <scope>NUCLEOTIDE SEQUENCE [LARGE SCALE GENOMIC DNA]</scope>
    <source>
        <strain evidence="3">zdho120</strain>
    </source>
</reference>
<comment type="caution">
    <text evidence="2">The sequence shown here is derived from an EMBL/GenBank/DDBJ whole genome shotgun (WGS) entry which is preliminary data.</text>
</comment>
<feature type="compositionally biased region" description="Basic residues" evidence="1">
    <location>
        <begin position="31"/>
        <end position="42"/>
    </location>
</feature>
<accession>A0A225V752</accession>
<keyword evidence="3" id="KW-1185">Reference proteome</keyword>
<protein>
    <submittedName>
        <fullName evidence="2">Uncharacterized protein</fullName>
    </submittedName>
</protein>
<feature type="region of interest" description="Disordered" evidence="1">
    <location>
        <begin position="1"/>
        <end position="42"/>
    </location>
</feature>
<dbReference type="Proteomes" id="UP000198211">
    <property type="component" value="Unassembled WGS sequence"/>
</dbReference>
<dbReference type="EMBL" id="NBNE01007031">
    <property type="protein sequence ID" value="OWZ01195.1"/>
    <property type="molecule type" value="Genomic_DNA"/>
</dbReference>
<organism evidence="2 3">
    <name type="scientific">Phytophthora megakarya</name>
    <dbReference type="NCBI Taxonomy" id="4795"/>
    <lineage>
        <taxon>Eukaryota</taxon>
        <taxon>Sar</taxon>
        <taxon>Stramenopiles</taxon>
        <taxon>Oomycota</taxon>
        <taxon>Peronosporomycetes</taxon>
        <taxon>Peronosporales</taxon>
        <taxon>Peronosporaceae</taxon>
        <taxon>Phytophthora</taxon>
    </lineage>
</organism>
<proteinExistence type="predicted"/>
<evidence type="ECO:0000313" key="3">
    <source>
        <dbReference type="Proteomes" id="UP000198211"/>
    </source>
</evidence>
<dbReference type="AlphaFoldDB" id="A0A225V752"/>
<evidence type="ECO:0000313" key="2">
    <source>
        <dbReference type="EMBL" id="OWZ01195.1"/>
    </source>
</evidence>
<dbReference type="OrthoDB" id="142945at2759"/>